<evidence type="ECO:0000259" key="2">
    <source>
        <dbReference type="Pfam" id="PF09722"/>
    </source>
</evidence>
<evidence type="ECO:0000256" key="1">
    <source>
        <dbReference type="SAM" id="MobiDB-lite"/>
    </source>
</evidence>
<dbReference type="EMBL" id="QHHQ01000002">
    <property type="protein sequence ID" value="RAI01990.1"/>
    <property type="molecule type" value="Genomic_DNA"/>
</dbReference>
<dbReference type="NCBIfam" id="TIGR02293">
    <property type="entry name" value="TAS_TIGR02293"/>
    <property type="match status" value="1"/>
</dbReference>
<feature type="region of interest" description="Disordered" evidence="1">
    <location>
        <begin position="1"/>
        <end position="75"/>
    </location>
</feature>
<dbReference type="Proteomes" id="UP000249590">
    <property type="component" value="Unassembled WGS sequence"/>
</dbReference>
<reference evidence="3 4" key="1">
    <citation type="submission" date="2018-05" db="EMBL/GenBank/DDBJ databases">
        <title>Acuticoccus sediminis sp. nov., isolated from deep-sea sediment of Indian Ocean.</title>
        <authorList>
            <person name="Liu X."/>
            <person name="Lai Q."/>
            <person name="Du Y."/>
            <person name="Sun F."/>
            <person name="Zhang X."/>
            <person name="Wang S."/>
            <person name="Shao Z."/>
        </authorList>
    </citation>
    <scope>NUCLEOTIDE SEQUENCE [LARGE SCALE GENOMIC DNA]</scope>
    <source>
        <strain evidence="3 4">PTG4-2</strain>
    </source>
</reference>
<feature type="compositionally biased region" description="Low complexity" evidence="1">
    <location>
        <begin position="46"/>
        <end position="74"/>
    </location>
</feature>
<feature type="compositionally biased region" description="Low complexity" evidence="1">
    <location>
        <begin position="7"/>
        <end position="29"/>
    </location>
</feature>
<dbReference type="InterPro" id="IPR011979">
    <property type="entry name" value="Antitox_Xre"/>
</dbReference>
<feature type="domain" description="Antitoxin Xre/MbcA/ParS-like toxin-binding" evidence="2">
    <location>
        <begin position="143"/>
        <end position="193"/>
    </location>
</feature>
<accession>A0A8B2NZJ7</accession>
<evidence type="ECO:0000313" key="4">
    <source>
        <dbReference type="Proteomes" id="UP000249590"/>
    </source>
</evidence>
<comment type="caution">
    <text evidence="3">The sequence shown here is derived from an EMBL/GenBank/DDBJ whole genome shotgun (WGS) entry which is preliminary data.</text>
</comment>
<protein>
    <recommendedName>
        <fullName evidence="2">Antitoxin Xre/MbcA/ParS-like toxin-binding domain-containing protein</fullName>
    </recommendedName>
</protein>
<gene>
    <name evidence="3" type="ORF">DLJ53_11430</name>
</gene>
<dbReference type="InterPro" id="IPR024467">
    <property type="entry name" value="Xre/MbcA/ParS-like_toxin-bd"/>
</dbReference>
<sequence length="196" mass="20593">MTMANKPTPTRSPAKASSSSRRSGKPPAGLGDNAAAVAGLTRPTTAAKGAGPKAAKVKAPVQSRAAPAPAKASRTMQPFSYAEIKNGVSGDRLAEAFRAGRLRRSDVEMVIPARTLARRLNEGQDLRLAEADAVVRLARVRAHAEEAFGDADLADTWLTAGNPELGGERPIDMARTDIGAREVEAVLTRFEHGVFG</sequence>
<dbReference type="Pfam" id="PF09722">
    <property type="entry name" value="Xre_MbcA_ParS_C"/>
    <property type="match status" value="1"/>
</dbReference>
<dbReference type="AlphaFoldDB" id="A0A8B2NZJ7"/>
<organism evidence="3 4">
    <name type="scientific">Acuticoccus sediminis</name>
    <dbReference type="NCBI Taxonomy" id="2184697"/>
    <lineage>
        <taxon>Bacteria</taxon>
        <taxon>Pseudomonadati</taxon>
        <taxon>Pseudomonadota</taxon>
        <taxon>Alphaproteobacteria</taxon>
        <taxon>Hyphomicrobiales</taxon>
        <taxon>Amorphaceae</taxon>
        <taxon>Acuticoccus</taxon>
    </lineage>
</organism>
<evidence type="ECO:0000313" key="3">
    <source>
        <dbReference type="EMBL" id="RAI01990.1"/>
    </source>
</evidence>
<proteinExistence type="predicted"/>
<keyword evidence="4" id="KW-1185">Reference proteome</keyword>
<name>A0A8B2NZJ7_9HYPH</name>